<evidence type="ECO:0000256" key="6">
    <source>
        <dbReference type="SAM" id="MobiDB-lite"/>
    </source>
</evidence>
<evidence type="ECO:0000313" key="10">
    <source>
        <dbReference type="Proteomes" id="UP001219934"/>
    </source>
</evidence>
<evidence type="ECO:0000259" key="7">
    <source>
        <dbReference type="PROSITE" id="PS50052"/>
    </source>
</evidence>
<feature type="domain" description="Guanylate kinase-like" evidence="7">
    <location>
        <begin position="16"/>
        <end position="201"/>
    </location>
</feature>
<keyword evidence="2 5" id="KW-0238">DNA-binding</keyword>
<dbReference type="EMBL" id="JAPTMU010000010">
    <property type="protein sequence ID" value="KAJ4937103.1"/>
    <property type="molecule type" value="Genomic_DNA"/>
</dbReference>
<proteinExistence type="predicted"/>
<evidence type="ECO:0000256" key="4">
    <source>
        <dbReference type="ARBA" id="ARBA00023242"/>
    </source>
</evidence>
<dbReference type="InterPro" id="IPR008144">
    <property type="entry name" value="Guanylate_kin-like_dom"/>
</dbReference>
<dbReference type="PROSITE" id="PS50052">
    <property type="entry name" value="GUANYLATE_KINASE_2"/>
    <property type="match status" value="1"/>
</dbReference>
<keyword evidence="4 5" id="KW-0539">Nucleus</keyword>
<organism evidence="9 10">
    <name type="scientific">Pogonophryne albipinna</name>
    <dbReference type="NCBI Taxonomy" id="1090488"/>
    <lineage>
        <taxon>Eukaryota</taxon>
        <taxon>Metazoa</taxon>
        <taxon>Chordata</taxon>
        <taxon>Craniata</taxon>
        <taxon>Vertebrata</taxon>
        <taxon>Euteleostomi</taxon>
        <taxon>Actinopterygii</taxon>
        <taxon>Neopterygii</taxon>
        <taxon>Teleostei</taxon>
        <taxon>Neoteleostei</taxon>
        <taxon>Acanthomorphata</taxon>
        <taxon>Eupercaria</taxon>
        <taxon>Perciformes</taxon>
        <taxon>Notothenioidei</taxon>
        <taxon>Pogonophryne</taxon>
    </lineage>
</organism>
<comment type="subcellular location">
    <subcellularLocation>
        <location evidence="5">Nucleus</location>
    </subcellularLocation>
</comment>
<name>A0AAD6FJD3_9TELE</name>
<dbReference type="CDD" id="cd00086">
    <property type="entry name" value="homeodomain"/>
    <property type="match status" value="1"/>
</dbReference>
<gene>
    <name evidence="9" type="ORF">JOQ06_001687</name>
</gene>
<dbReference type="InterPro" id="IPR009057">
    <property type="entry name" value="Homeodomain-like_sf"/>
</dbReference>
<feature type="DNA-binding region" description="Homeobox" evidence="5">
    <location>
        <begin position="295"/>
        <end position="357"/>
    </location>
</feature>
<dbReference type="PROSITE" id="PS00856">
    <property type="entry name" value="GUANYLATE_KINASE_1"/>
    <property type="match status" value="1"/>
</dbReference>
<evidence type="ECO:0000256" key="3">
    <source>
        <dbReference type="ARBA" id="ARBA00023155"/>
    </source>
</evidence>
<dbReference type="GO" id="GO:0003677">
    <property type="term" value="F:DNA binding"/>
    <property type="evidence" value="ECO:0007669"/>
    <property type="project" value="UniProtKB-UniRule"/>
</dbReference>
<comment type="caution">
    <text evidence="9">The sequence shown here is derived from an EMBL/GenBank/DDBJ whole genome shotgun (WGS) entry which is preliminary data.</text>
</comment>
<dbReference type="Gene3D" id="3.40.50.300">
    <property type="entry name" value="P-loop containing nucleotide triphosphate hydrolases"/>
    <property type="match status" value="1"/>
</dbReference>
<dbReference type="GO" id="GO:0005634">
    <property type="term" value="C:nucleus"/>
    <property type="evidence" value="ECO:0007669"/>
    <property type="project" value="UniProtKB-SubCell"/>
</dbReference>
<keyword evidence="10" id="KW-1185">Reference proteome</keyword>
<feature type="domain" description="Homeobox" evidence="8">
    <location>
        <begin position="293"/>
        <end position="356"/>
    </location>
</feature>
<dbReference type="SMART" id="SM00072">
    <property type="entry name" value="GuKc"/>
    <property type="match status" value="1"/>
</dbReference>
<evidence type="ECO:0000256" key="1">
    <source>
        <dbReference type="ARBA" id="ARBA00003263"/>
    </source>
</evidence>
<dbReference type="InterPro" id="IPR017970">
    <property type="entry name" value="Homeobox_CS"/>
</dbReference>
<dbReference type="GO" id="GO:0000981">
    <property type="term" value="F:DNA-binding transcription factor activity, RNA polymerase II-specific"/>
    <property type="evidence" value="ECO:0007669"/>
    <property type="project" value="InterPro"/>
</dbReference>
<dbReference type="PROSITE" id="PS00027">
    <property type="entry name" value="HOMEOBOX_1"/>
    <property type="match status" value="1"/>
</dbReference>
<dbReference type="InterPro" id="IPR050716">
    <property type="entry name" value="MAGUK"/>
</dbReference>
<dbReference type="CDD" id="cd00071">
    <property type="entry name" value="GMPK"/>
    <property type="match status" value="1"/>
</dbReference>
<evidence type="ECO:0000313" key="9">
    <source>
        <dbReference type="EMBL" id="KAJ4937103.1"/>
    </source>
</evidence>
<dbReference type="SMART" id="SM00389">
    <property type="entry name" value="HOX"/>
    <property type="match status" value="1"/>
</dbReference>
<dbReference type="Proteomes" id="UP001219934">
    <property type="component" value="Unassembled WGS sequence"/>
</dbReference>
<dbReference type="PROSITE" id="PS50071">
    <property type="entry name" value="HOMEOBOX_2"/>
    <property type="match status" value="1"/>
</dbReference>
<dbReference type="InterPro" id="IPR020590">
    <property type="entry name" value="Guanylate_kinase_CS"/>
</dbReference>
<dbReference type="InterPro" id="IPR001356">
    <property type="entry name" value="HD"/>
</dbReference>
<comment type="function">
    <text evidence="1">Sequence-specific transcription factor which is part of a developmental regulatory system that provides cells with specific positional identities on the anterior-posterior axis.</text>
</comment>
<dbReference type="Gene3D" id="1.10.10.60">
    <property type="entry name" value="Homeodomain-like"/>
    <property type="match status" value="1"/>
</dbReference>
<keyword evidence="3 5" id="KW-0371">Homeobox</keyword>
<evidence type="ECO:0000256" key="5">
    <source>
        <dbReference type="PROSITE-ProRule" id="PRU00108"/>
    </source>
</evidence>
<dbReference type="Pfam" id="PF05920">
    <property type="entry name" value="Homeobox_KN"/>
    <property type="match status" value="1"/>
</dbReference>
<dbReference type="PANTHER" id="PTHR23122">
    <property type="entry name" value="MEMBRANE-ASSOCIATED GUANYLATE KINASE MAGUK"/>
    <property type="match status" value="1"/>
</dbReference>
<dbReference type="Pfam" id="PF00625">
    <property type="entry name" value="Guanylate_kin"/>
    <property type="match status" value="1"/>
</dbReference>
<sequence length="619" mass="69639">MNTYIQNTVFLSPSPGPSGVGVNELKRRLLLSDPDHYGVTVPYTTREKKRQENEGVDYNFVSISMFEEDILNQRFVEYGRYSGHYYGTSVDSVHKLMAEGKVCLLCVHPTKIKQVYNSKFKPYVVFVKPPCIEELHLTRRRVHFVCDEVDKNSVRVFSEEDFEDMITLAETMEKQYGHLIDKVIVNGDIVVAFRELKADLEKNGNQLFLSRSPEMHLLIEETFTCLIMSKIAEMKCDTLLFEDGIKAEERSRLSCVDLPQSSLPDGQSADLLRCQETNGDISPIRRYGSRLGGVKVRHKRQVLQDMARPLKHWLYKHRDNPYPTKTEKVLLALGSHMTLVQVSNWFANARRRLKNTVRQPDLSWALRIKLYNKYIQGNAERLSVCSDTSESDDEHCPLQTPIGQSDFGRSHKSALEKQGGVLAMADSANSDDSASPPSKYKSSLLNRYLNDTLRHMMAGEANGVAPARKRRSHSESFSSNECDRDVVSPASSYETEANFVYHMDTMDYTSTKCDREQQQGRGQHSRGDQDWREIHAAVALTNLAQGQSSLTGPKAGTGQSSTRGPTSVTSILDRIRVTGPNAALRQSCTTGPTLTSRIIQKSSHISEVQTVNVALANSV</sequence>
<dbReference type="FunFam" id="3.30.63.10:FF:000002">
    <property type="entry name" value="Guanylate kinase 1"/>
    <property type="match status" value="1"/>
</dbReference>
<dbReference type="InterPro" id="IPR008422">
    <property type="entry name" value="KN_HD"/>
</dbReference>
<evidence type="ECO:0000256" key="2">
    <source>
        <dbReference type="ARBA" id="ARBA00023125"/>
    </source>
</evidence>
<dbReference type="SUPFAM" id="SSF52540">
    <property type="entry name" value="P-loop containing nucleoside triphosphate hydrolases"/>
    <property type="match status" value="1"/>
</dbReference>
<accession>A0AAD6FJD3</accession>
<feature type="region of interest" description="Disordered" evidence="6">
    <location>
        <begin position="386"/>
        <end position="411"/>
    </location>
</feature>
<reference evidence="9" key="1">
    <citation type="submission" date="2022-11" db="EMBL/GenBank/DDBJ databases">
        <title>Chromosome-level genome of Pogonophryne albipinna.</title>
        <authorList>
            <person name="Jo E."/>
        </authorList>
    </citation>
    <scope>NUCLEOTIDE SEQUENCE</scope>
    <source>
        <strain evidence="9">SGF0006</strain>
        <tissue evidence="9">Muscle</tissue>
    </source>
</reference>
<feature type="region of interest" description="Disordered" evidence="6">
    <location>
        <begin position="461"/>
        <end position="489"/>
    </location>
</feature>
<dbReference type="InterPro" id="IPR027417">
    <property type="entry name" value="P-loop_NTPase"/>
</dbReference>
<protein>
    <submittedName>
        <fullName evidence="9">Uncharacterized protein</fullName>
    </submittedName>
</protein>
<dbReference type="AlphaFoldDB" id="A0AAD6FJD3"/>
<dbReference type="SUPFAM" id="SSF46689">
    <property type="entry name" value="Homeodomain-like"/>
    <property type="match status" value="1"/>
</dbReference>
<evidence type="ECO:0000259" key="8">
    <source>
        <dbReference type="PROSITE" id="PS50071"/>
    </source>
</evidence>
<feature type="region of interest" description="Disordered" evidence="6">
    <location>
        <begin position="544"/>
        <end position="567"/>
    </location>
</feature>
<dbReference type="InterPro" id="IPR008145">
    <property type="entry name" value="GK/Ca_channel_bsu"/>
</dbReference>